<dbReference type="EMBL" id="CATQJA010002700">
    <property type="protein sequence ID" value="CAJ0584778.1"/>
    <property type="molecule type" value="Genomic_DNA"/>
</dbReference>
<evidence type="ECO:0000313" key="1">
    <source>
        <dbReference type="EMBL" id="CAJ0584778.1"/>
    </source>
</evidence>
<keyword evidence="2" id="KW-1185">Reference proteome</keyword>
<name>A0AA36G982_9BILA</name>
<gene>
    <name evidence="1" type="ORF">MSPICULIGERA_LOCUS22820</name>
</gene>
<protein>
    <submittedName>
        <fullName evidence="1">Uncharacterized protein</fullName>
    </submittedName>
</protein>
<evidence type="ECO:0000313" key="2">
    <source>
        <dbReference type="Proteomes" id="UP001177023"/>
    </source>
</evidence>
<reference evidence="1" key="1">
    <citation type="submission" date="2023-06" db="EMBL/GenBank/DDBJ databases">
        <authorList>
            <person name="Delattre M."/>
        </authorList>
    </citation>
    <scope>NUCLEOTIDE SEQUENCE</scope>
    <source>
        <strain evidence="1">AF72</strain>
    </source>
</reference>
<dbReference type="AlphaFoldDB" id="A0AA36G982"/>
<comment type="caution">
    <text evidence="1">The sequence shown here is derived from an EMBL/GenBank/DDBJ whole genome shotgun (WGS) entry which is preliminary data.</text>
</comment>
<feature type="non-terminal residue" evidence="1">
    <location>
        <position position="1"/>
    </location>
</feature>
<accession>A0AA36G982</accession>
<dbReference type="Proteomes" id="UP001177023">
    <property type="component" value="Unassembled WGS sequence"/>
</dbReference>
<proteinExistence type="predicted"/>
<sequence>MWAIPIEYWAPDGTSPTAAIQFDWIPPGYKEWPMVVKQTSGVPIILKWEGRGYYRVEYSREEWKTLFSYLIERLRSSADWNAVTPLTRLALYADALDEGLVGETWIEYPAQHPNHWRLYDSVLNEERPEVQPLLVQMLLDWNAKRNDPEPFERLMVNWLMQYGRLDEAYKAITEELKQPENIPEISTGLPQKAEYPLFLIRLSCYFDQRRCIDWAKAMFDADVGCCKFCEKVDRTERQNLIDAFRRECIKPKTPENDPYFRKRTGIRGIFAPFSIERDDVYE</sequence>
<organism evidence="1 2">
    <name type="scientific">Mesorhabditis spiculigera</name>
    <dbReference type="NCBI Taxonomy" id="96644"/>
    <lineage>
        <taxon>Eukaryota</taxon>
        <taxon>Metazoa</taxon>
        <taxon>Ecdysozoa</taxon>
        <taxon>Nematoda</taxon>
        <taxon>Chromadorea</taxon>
        <taxon>Rhabditida</taxon>
        <taxon>Rhabditina</taxon>
        <taxon>Rhabditomorpha</taxon>
        <taxon>Rhabditoidea</taxon>
        <taxon>Rhabditidae</taxon>
        <taxon>Mesorhabditinae</taxon>
        <taxon>Mesorhabditis</taxon>
    </lineage>
</organism>